<dbReference type="Proteomes" id="UP000325902">
    <property type="component" value="Unassembled WGS sequence"/>
</dbReference>
<dbReference type="InterPro" id="IPR036291">
    <property type="entry name" value="NAD(P)-bd_dom_sf"/>
</dbReference>
<reference evidence="2 3" key="1">
    <citation type="journal article" date="2019" name="Sci. Rep.">
        <title>A multi-omics analysis of the grapevine pathogen Lasiodiplodia theobromae reveals that temperature affects the expression of virulence- and pathogenicity-related genes.</title>
        <authorList>
            <person name="Felix C."/>
            <person name="Meneses R."/>
            <person name="Goncalves M.F.M."/>
            <person name="Tilleman L."/>
            <person name="Duarte A.S."/>
            <person name="Jorrin-Novo J.V."/>
            <person name="Van de Peer Y."/>
            <person name="Deforce D."/>
            <person name="Van Nieuwerburgh F."/>
            <person name="Esteves A.C."/>
            <person name="Alves A."/>
        </authorList>
    </citation>
    <scope>NUCLEOTIDE SEQUENCE [LARGE SCALE GENOMIC DNA]</scope>
    <source>
        <strain evidence="2 3">LA-SOL3</strain>
    </source>
</reference>
<dbReference type="GO" id="GO:0005737">
    <property type="term" value="C:cytoplasm"/>
    <property type="evidence" value="ECO:0007669"/>
    <property type="project" value="TreeGrafter"/>
</dbReference>
<evidence type="ECO:0000313" key="3">
    <source>
        <dbReference type="Proteomes" id="UP000325902"/>
    </source>
</evidence>
<dbReference type="Pfam" id="PF01370">
    <property type="entry name" value="Epimerase"/>
    <property type="match status" value="1"/>
</dbReference>
<proteinExistence type="predicted"/>
<dbReference type="GO" id="GO:0004029">
    <property type="term" value="F:aldehyde dehydrogenase (NAD+) activity"/>
    <property type="evidence" value="ECO:0007669"/>
    <property type="project" value="TreeGrafter"/>
</dbReference>
<dbReference type="Gene3D" id="3.40.50.720">
    <property type="entry name" value="NAD(P)-binding Rossmann-like Domain"/>
    <property type="match status" value="1"/>
</dbReference>
<dbReference type="PANTHER" id="PTHR48079:SF8">
    <property type="entry name" value="NAD(P)-BINDING DOMAIN-CONTAINING PROTEIN"/>
    <property type="match status" value="1"/>
</dbReference>
<dbReference type="SUPFAM" id="SSF51735">
    <property type="entry name" value="NAD(P)-binding Rossmann-fold domains"/>
    <property type="match status" value="1"/>
</dbReference>
<protein>
    <submittedName>
        <fullName evidence="2">dTDP-glucose 4,6-dehydratase</fullName>
    </submittedName>
</protein>
<accession>A0A5N5CXX5</accession>
<feature type="domain" description="NAD-dependent epimerase/dehydratase" evidence="1">
    <location>
        <begin position="4"/>
        <end position="239"/>
    </location>
</feature>
<name>A0A5N5CXX5_9PEZI</name>
<keyword evidence="3" id="KW-1185">Reference proteome</keyword>
<evidence type="ECO:0000259" key="1">
    <source>
        <dbReference type="Pfam" id="PF01370"/>
    </source>
</evidence>
<sequence length="383" mass="40946">MARIFLTGATGYIGGDALHALYRAHPEYQISALVRDPAKSADVFAKEYPNVRIVQGSLDDGDLVADEAAKADVVLNLAATSHLPSVKSIHQGLKKASTSRSGKPAHWLQISGATVLACGEIASKTFGEPPDKVYHDLDSGEIWAQVKKYPSRAVDNYIHDVATQDAGTVNTALLVGPIIFGAGRGPGNRRSIQIPELARTAIERRRAWQVGRGLSVWDHVHVRDLSGITLRLVERAVAGGSDQSGLWGEDGVYFAGVGHLVRFPFFLCSPESFCLSFEIFIVVRSADLGPLLLTQAFADISRRIAAAAYALGLADSPDAVDALPPAEADKLVGHASILLGTNARCDARRAVEKLGWSPKEQSLEQAIEETVRDEAGKVGKAGL</sequence>
<dbReference type="InterPro" id="IPR001509">
    <property type="entry name" value="Epimerase_deHydtase"/>
</dbReference>
<dbReference type="OrthoDB" id="2130169at2759"/>
<dbReference type="InterPro" id="IPR051783">
    <property type="entry name" value="NAD(P)-dependent_oxidoreduct"/>
</dbReference>
<dbReference type="EMBL" id="VCHE01000149">
    <property type="protein sequence ID" value="KAB2570142.1"/>
    <property type="molecule type" value="Genomic_DNA"/>
</dbReference>
<organism evidence="2 3">
    <name type="scientific">Lasiodiplodia theobromae</name>
    <dbReference type="NCBI Taxonomy" id="45133"/>
    <lineage>
        <taxon>Eukaryota</taxon>
        <taxon>Fungi</taxon>
        <taxon>Dikarya</taxon>
        <taxon>Ascomycota</taxon>
        <taxon>Pezizomycotina</taxon>
        <taxon>Dothideomycetes</taxon>
        <taxon>Dothideomycetes incertae sedis</taxon>
        <taxon>Botryosphaeriales</taxon>
        <taxon>Botryosphaeriaceae</taxon>
        <taxon>Lasiodiplodia</taxon>
    </lineage>
</organism>
<dbReference type="AlphaFoldDB" id="A0A5N5CXX5"/>
<evidence type="ECO:0000313" key="2">
    <source>
        <dbReference type="EMBL" id="KAB2570142.1"/>
    </source>
</evidence>
<dbReference type="PANTHER" id="PTHR48079">
    <property type="entry name" value="PROTEIN YEEZ"/>
    <property type="match status" value="1"/>
</dbReference>
<gene>
    <name evidence="2" type="primary">rmlB_1</name>
    <name evidence="2" type="ORF">DBV05_g11171</name>
</gene>
<comment type="caution">
    <text evidence="2">The sequence shown here is derived from an EMBL/GenBank/DDBJ whole genome shotgun (WGS) entry which is preliminary data.</text>
</comment>